<evidence type="ECO:0000256" key="5">
    <source>
        <dbReference type="ARBA" id="ARBA00022692"/>
    </source>
</evidence>
<gene>
    <name evidence="13" type="ORF">DM558_14525</name>
</gene>
<feature type="transmembrane region" description="Helical" evidence="11">
    <location>
        <begin position="215"/>
        <end position="233"/>
    </location>
</feature>
<keyword evidence="11" id="KW-0997">Cell inner membrane</keyword>
<dbReference type="GO" id="GO:0015386">
    <property type="term" value="F:potassium:proton antiporter activity"/>
    <property type="evidence" value="ECO:0007669"/>
    <property type="project" value="TreeGrafter"/>
</dbReference>
<keyword evidence="10 11" id="KW-0739">Sodium transport</keyword>
<evidence type="ECO:0000256" key="8">
    <source>
        <dbReference type="ARBA" id="ARBA00023065"/>
    </source>
</evidence>
<protein>
    <submittedName>
        <fullName evidence="13">Na+/H+ antiporter</fullName>
    </submittedName>
</protein>
<dbReference type="RefSeq" id="WP_127164580.1">
    <property type="nucleotide sequence ID" value="NZ_CP029822.1"/>
</dbReference>
<evidence type="ECO:0000256" key="7">
    <source>
        <dbReference type="ARBA" id="ARBA00023053"/>
    </source>
</evidence>
<keyword evidence="6 11" id="KW-1133">Transmembrane helix</keyword>
<feature type="transmembrane region" description="Helical" evidence="11">
    <location>
        <begin position="155"/>
        <end position="176"/>
    </location>
</feature>
<evidence type="ECO:0000313" key="14">
    <source>
        <dbReference type="Proteomes" id="UP000273143"/>
    </source>
</evidence>
<keyword evidence="14" id="KW-1185">Reference proteome</keyword>
<dbReference type="InterPro" id="IPR018422">
    <property type="entry name" value="Cation/H_exchanger_CPA1"/>
</dbReference>
<keyword evidence="8 11" id="KW-0406">Ion transport</keyword>
<dbReference type="Pfam" id="PF00999">
    <property type="entry name" value="Na_H_Exchanger"/>
    <property type="match status" value="1"/>
</dbReference>
<evidence type="ECO:0000256" key="3">
    <source>
        <dbReference type="ARBA" id="ARBA00022449"/>
    </source>
</evidence>
<keyword evidence="3 11" id="KW-0050">Antiport</keyword>
<evidence type="ECO:0000313" key="13">
    <source>
        <dbReference type="EMBL" id="AZS51906.1"/>
    </source>
</evidence>
<proteinExistence type="inferred from homology"/>
<feature type="transmembrane region" description="Helical" evidence="11">
    <location>
        <begin position="398"/>
        <end position="423"/>
    </location>
</feature>
<reference evidence="14" key="1">
    <citation type="submission" date="2018-06" db="EMBL/GenBank/DDBJ databases">
        <title>Complete genome of Pseudomonas insecticola strain QZS01.</title>
        <authorList>
            <person name="Wang J."/>
            <person name="Su Q."/>
        </authorList>
    </citation>
    <scope>NUCLEOTIDE SEQUENCE [LARGE SCALE GENOMIC DNA]</scope>
    <source>
        <strain evidence="14">QZS01</strain>
    </source>
</reference>
<dbReference type="PANTHER" id="PTHR10110">
    <property type="entry name" value="SODIUM/HYDROGEN EXCHANGER"/>
    <property type="match status" value="1"/>
</dbReference>
<dbReference type="PANTHER" id="PTHR10110:SF86">
    <property type="entry name" value="SODIUM_HYDROGEN EXCHANGER 7"/>
    <property type="match status" value="1"/>
</dbReference>
<dbReference type="KEGG" id="emo:DM558_14525"/>
<dbReference type="GO" id="GO:0015385">
    <property type="term" value="F:sodium:proton antiporter activity"/>
    <property type="evidence" value="ECO:0007669"/>
    <property type="project" value="InterPro"/>
</dbReference>
<comment type="caution">
    <text evidence="11">Lacks conserved residue(s) required for the propagation of feature annotation.</text>
</comment>
<keyword evidence="7 11" id="KW-0915">Sodium</keyword>
<name>A0A451EQ07_9GAMM</name>
<comment type="similarity">
    <text evidence="11">Belongs to the monovalent cation:proton antiporter 1 (CPA1) transporter (TC 2.A.36) family.</text>
</comment>
<keyword evidence="4" id="KW-1003">Cell membrane</keyword>
<dbReference type="GO" id="GO:0098719">
    <property type="term" value="P:sodium ion import across plasma membrane"/>
    <property type="evidence" value="ECO:0007669"/>
    <property type="project" value="TreeGrafter"/>
</dbReference>
<feature type="transmembrane region" description="Helical" evidence="11">
    <location>
        <begin position="270"/>
        <end position="294"/>
    </location>
</feature>
<keyword evidence="9 11" id="KW-0472">Membrane</keyword>
<feature type="transmembrane region" description="Helical" evidence="11">
    <location>
        <begin position="84"/>
        <end position="107"/>
    </location>
</feature>
<feature type="transmembrane region" description="Helical" evidence="11">
    <location>
        <begin position="31"/>
        <end position="49"/>
    </location>
</feature>
<evidence type="ECO:0000256" key="1">
    <source>
        <dbReference type="ARBA" id="ARBA00004651"/>
    </source>
</evidence>
<keyword evidence="5 11" id="KW-0812">Transmembrane</keyword>
<comment type="function">
    <text evidence="11">Na(+)/H(+) antiporter that extrudes sodium in exchange for external protons.</text>
</comment>
<organism evidence="13 14">
    <name type="scientific">Entomomonas moraniae</name>
    <dbReference type="NCBI Taxonomy" id="2213226"/>
    <lineage>
        <taxon>Bacteria</taxon>
        <taxon>Pseudomonadati</taxon>
        <taxon>Pseudomonadota</taxon>
        <taxon>Gammaproteobacteria</taxon>
        <taxon>Pseudomonadales</taxon>
        <taxon>Pseudomonadaceae</taxon>
        <taxon>Entomomonas</taxon>
    </lineage>
</organism>
<accession>A0A451EQ07</accession>
<dbReference type="GO" id="GO:0005886">
    <property type="term" value="C:plasma membrane"/>
    <property type="evidence" value="ECO:0007669"/>
    <property type="project" value="UniProtKB-SubCell"/>
</dbReference>
<feature type="transmembrane region" description="Helical" evidence="11">
    <location>
        <begin position="314"/>
        <end position="338"/>
    </location>
</feature>
<evidence type="ECO:0000259" key="12">
    <source>
        <dbReference type="Pfam" id="PF00999"/>
    </source>
</evidence>
<evidence type="ECO:0000256" key="11">
    <source>
        <dbReference type="RuleBase" id="RU366002"/>
    </source>
</evidence>
<keyword evidence="2 11" id="KW-0813">Transport</keyword>
<dbReference type="Proteomes" id="UP000273143">
    <property type="component" value="Chromosome"/>
</dbReference>
<evidence type="ECO:0000256" key="10">
    <source>
        <dbReference type="ARBA" id="ARBA00023201"/>
    </source>
</evidence>
<dbReference type="Gene3D" id="6.10.140.1330">
    <property type="match status" value="1"/>
</dbReference>
<dbReference type="NCBIfam" id="TIGR00831">
    <property type="entry name" value="a_cpa1"/>
    <property type="match status" value="1"/>
</dbReference>
<evidence type="ECO:0000256" key="6">
    <source>
        <dbReference type="ARBA" id="ARBA00022989"/>
    </source>
</evidence>
<dbReference type="InterPro" id="IPR006153">
    <property type="entry name" value="Cation/H_exchanger_TM"/>
</dbReference>
<evidence type="ECO:0000256" key="4">
    <source>
        <dbReference type="ARBA" id="ARBA00022475"/>
    </source>
</evidence>
<feature type="transmembrane region" description="Helical" evidence="11">
    <location>
        <begin position="182"/>
        <end position="203"/>
    </location>
</feature>
<feature type="transmembrane region" description="Helical" evidence="11">
    <location>
        <begin position="359"/>
        <end position="383"/>
    </location>
</feature>
<dbReference type="InterPro" id="IPR004705">
    <property type="entry name" value="Cation/H_exchanger_CPA1_bac"/>
</dbReference>
<comment type="subcellular location">
    <subcellularLocation>
        <location evidence="11">Cell inner membrane</location>
        <topology evidence="11">Multi-pass membrane protein</topology>
    </subcellularLocation>
    <subcellularLocation>
        <location evidence="1">Cell membrane</location>
        <topology evidence="1">Multi-pass membrane protein</topology>
    </subcellularLocation>
</comment>
<dbReference type="EMBL" id="CP029822">
    <property type="protein sequence ID" value="AZS51906.1"/>
    <property type="molecule type" value="Genomic_DNA"/>
</dbReference>
<dbReference type="GO" id="GO:0051453">
    <property type="term" value="P:regulation of intracellular pH"/>
    <property type="evidence" value="ECO:0007669"/>
    <property type="project" value="TreeGrafter"/>
</dbReference>
<evidence type="ECO:0000256" key="9">
    <source>
        <dbReference type="ARBA" id="ARBA00023136"/>
    </source>
</evidence>
<sequence>MQSAYTVLSLLILVGISQLSCRLVPFIPVPILQICLGTIVAWPAFGLHVEFEPELFLMLFLPPLLFSDGWHVPKRDLWKYRWPILLLAVGLVVFTVVAAGYFIHFLIPAIPLPAAFALAAMLSPTDAVAVSAVTRGKLPTPLMRLLQGESLMNDASGLVTFQFAIAAAITGVFSLLDASVAFLIVALGGLAIGVIMSWLLGLLRSWMINRGWDDPATHVMFMLLLPFVAYVVAEHLHVSGILSAVAAGMMQSWVDLLPKQTSTRLLNRSVWGLLEFVFNGLIFVLLGLQLPSIIKKVLARTAPEQQLSTFLSELFVIFLIFFILVLLRYLWIQSNWFVMSRFRRLRKNVVDVPKTKHAALLLTFGGVRGAVTLAGTLSIPLFINAKLEIPFPERDTMIFIAVGVILLSLVTACILLPILLSNVEAEVDVSRKKELQDARRKTAEAAIHALEIEDLTNDPKISQDPALATMVAEVKARIMAEYREHLNAYDNTEEIQARVEENDKIEKTLRLRALRAQRLELYSLRRHRAIGDDTVKKVLDELDIQEASLGGVASSH</sequence>
<feature type="domain" description="Cation/H+ exchanger transmembrane" evidence="12">
    <location>
        <begin position="11"/>
        <end position="420"/>
    </location>
</feature>
<evidence type="ECO:0000256" key="2">
    <source>
        <dbReference type="ARBA" id="ARBA00022448"/>
    </source>
</evidence>
<dbReference type="AlphaFoldDB" id="A0A451EQ07"/>
<feature type="transmembrane region" description="Helical" evidence="11">
    <location>
        <begin position="55"/>
        <end position="72"/>
    </location>
</feature>